<accession>A0AA86RV29</accession>
<gene>
    <name evidence="3" type="ORF">HINF_LOCUS17991</name>
    <name evidence="2" type="ORF">HINF_LOCUS66232</name>
</gene>
<protein>
    <submittedName>
        <fullName evidence="3">Hypothetical_protein</fullName>
    </submittedName>
</protein>
<evidence type="ECO:0000313" key="2">
    <source>
        <dbReference type="EMBL" id="CAI9978587.1"/>
    </source>
</evidence>
<keyword evidence="4" id="KW-1185">Reference proteome</keyword>
<reference evidence="3 4" key="2">
    <citation type="submission" date="2024-07" db="EMBL/GenBank/DDBJ databases">
        <authorList>
            <person name="Akdeniz Z."/>
        </authorList>
    </citation>
    <scope>NUCLEOTIDE SEQUENCE [LARGE SCALE GENOMIC DNA]</scope>
</reference>
<dbReference type="EMBL" id="CATOUU010001185">
    <property type="protein sequence ID" value="CAI9978587.1"/>
    <property type="molecule type" value="Genomic_DNA"/>
</dbReference>
<comment type="caution">
    <text evidence="2">The sequence shown here is derived from an EMBL/GenBank/DDBJ whole genome shotgun (WGS) entry which is preliminary data.</text>
</comment>
<reference evidence="2" key="1">
    <citation type="submission" date="2023-06" db="EMBL/GenBank/DDBJ databases">
        <authorList>
            <person name="Kurt Z."/>
        </authorList>
    </citation>
    <scope>NUCLEOTIDE SEQUENCE</scope>
</reference>
<sequence length="161" mass="18739">MNIKLPKVLEQLNLRSYHSDSTRGSGSINTSQKYSEDLQILPSLTTSLTKIEPRKSTLNQSMIQTKRDNKSSCETIPEQQSPNQSKTEVKKYAVEVQKSFEVETNEDILDLNICLKKFSIPMINELTHTLHQLTKTYYKVDDNIKRLLENQKRIIEYVQYK</sequence>
<evidence type="ECO:0000313" key="4">
    <source>
        <dbReference type="Proteomes" id="UP001642409"/>
    </source>
</evidence>
<evidence type="ECO:0000313" key="3">
    <source>
        <dbReference type="EMBL" id="CAL6002576.1"/>
    </source>
</evidence>
<name>A0AA86RV29_9EUKA</name>
<dbReference type="Proteomes" id="UP001642409">
    <property type="component" value="Unassembled WGS sequence"/>
</dbReference>
<evidence type="ECO:0000256" key="1">
    <source>
        <dbReference type="SAM" id="MobiDB-lite"/>
    </source>
</evidence>
<feature type="compositionally biased region" description="Polar residues" evidence="1">
    <location>
        <begin position="72"/>
        <end position="86"/>
    </location>
</feature>
<proteinExistence type="predicted"/>
<feature type="region of interest" description="Disordered" evidence="1">
    <location>
        <begin position="58"/>
        <end position="86"/>
    </location>
</feature>
<dbReference type="AlphaFoldDB" id="A0AA86RV29"/>
<organism evidence="2">
    <name type="scientific">Hexamita inflata</name>
    <dbReference type="NCBI Taxonomy" id="28002"/>
    <lineage>
        <taxon>Eukaryota</taxon>
        <taxon>Metamonada</taxon>
        <taxon>Diplomonadida</taxon>
        <taxon>Hexamitidae</taxon>
        <taxon>Hexamitinae</taxon>
        <taxon>Hexamita</taxon>
    </lineage>
</organism>
<dbReference type="EMBL" id="CAXDID020000045">
    <property type="protein sequence ID" value="CAL6002576.1"/>
    <property type="molecule type" value="Genomic_DNA"/>
</dbReference>